<evidence type="ECO:0000313" key="11">
    <source>
        <dbReference type="Proteomes" id="UP000574390"/>
    </source>
</evidence>
<feature type="coiled-coil region" evidence="8">
    <location>
        <begin position="230"/>
        <end position="278"/>
    </location>
</feature>
<comment type="similarity">
    <text evidence="7">Belongs to the amino acid-polyamine-organocation (APC) superfamily. Polyamine:cation symporter (PHS) (TC 2.A.3.12) family.</text>
</comment>
<evidence type="ECO:0000256" key="2">
    <source>
        <dbReference type="ARBA" id="ARBA00022448"/>
    </source>
</evidence>
<keyword evidence="3" id="KW-1003">Cell membrane</keyword>
<evidence type="ECO:0000256" key="7">
    <source>
        <dbReference type="ARBA" id="ARBA00024041"/>
    </source>
</evidence>
<dbReference type="PANTHER" id="PTHR45826">
    <property type="entry name" value="POLYAMINE TRANSPORTER PUT1"/>
    <property type="match status" value="1"/>
</dbReference>
<organism evidence="10 11">
    <name type="scientific">Perkinsus olseni</name>
    <name type="common">Perkinsus atlanticus</name>
    <dbReference type="NCBI Taxonomy" id="32597"/>
    <lineage>
        <taxon>Eukaryota</taxon>
        <taxon>Sar</taxon>
        <taxon>Alveolata</taxon>
        <taxon>Perkinsozoa</taxon>
        <taxon>Perkinsea</taxon>
        <taxon>Perkinsida</taxon>
        <taxon>Perkinsidae</taxon>
        <taxon>Perkinsus</taxon>
    </lineage>
</organism>
<keyword evidence="8" id="KW-0175">Coiled coil</keyword>
<feature type="non-terminal residue" evidence="10">
    <location>
        <position position="1"/>
    </location>
</feature>
<reference evidence="10 11" key="1">
    <citation type="submission" date="2020-04" db="EMBL/GenBank/DDBJ databases">
        <title>Perkinsus olseni comparative genomics.</title>
        <authorList>
            <person name="Bogema D.R."/>
        </authorList>
    </citation>
    <scope>NUCLEOTIDE SEQUENCE [LARGE SCALE GENOMIC DNA]</scope>
    <source>
        <strain evidence="10">ATCC PRA-205</strain>
    </source>
</reference>
<keyword evidence="5 9" id="KW-1133">Transmembrane helix</keyword>
<feature type="transmembrane region" description="Helical" evidence="9">
    <location>
        <begin position="149"/>
        <end position="167"/>
    </location>
</feature>
<evidence type="ECO:0000256" key="5">
    <source>
        <dbReference type="ARBA" id="ARBA00022989"/>
    </source>
</evidence>
<sequence length="462" mass="51965">VAYDIGGWALGGWVVLAAVISNVGQYHAEMSSDSYQIQAMAEHGWLPEKLAYRNHHETPTIAICLQLCVILSLTTLNFLDIVELLNCIYCLAELLEFAAFLYLRYTNPNIWRPYTIPLGFWGCIILLLPPSVFICFILGAPFVNAEWSVIAFTVGAVVFGNILYLALQYCRKRKLLKFACHPPRDWIDIMRCNTPWRSFAEADQDEVEGELVGADDHVEAVEVTALTDERVALNCKLAEAHSQLNEQREDQKRLLARLGSASRQLKIEQSRKQSLEKKVGDMMLAIEAGAGDPAETLSKLAEILDSSETVAGMLLRAAELARQETSSAVALKGEKERLAKKLERVEGENERLSDQLWEMKLSVAESLSASRKEIEVYLRRSEASEVLNEELSARLSRLVKEHRQQREYIKLLEASVARLGGQLRGQDRGLRVRDGALHRREVDEQLVAFRRSVEAKSAAAER</sequence>
<accession>A0A7J6R9V1</accession>
<feature type="transmembrane region" description="Helical" evidence="9">
    <location>
        <begin position="84"/>
        <end position="103"/>
    </location>
</feature>
<evidence type="ECO:0000256" key="3">
    <source>
        <dbReference type="ARBA" id="ARBA00022475"/>
    </source>
</evidence>
<comment type="caution">
    <text evidence="10">The sequence shown here is derived from an EMBL/GenBank/DDBJ whole genome shotgun (WGS) entry which is preliminary data.</text>
</comment>
<dbReference type="AlphaFoldDB" id="A0A7J6R9V1"/>
<keyword evidence="2" id="KW-0813">Transport</keyword>
<proteinExistence type="inferred from homology"/>
<dbReference type="Proteomes" id="UP000574390">
    <property type="component" value="Unassembled WGS sequence"/>
</dbReference>
<comment type="subcellular location">
    <subcellularLocation>
        <location evidence="1">Cell membrane</location>
        <topology evidence="1">Multi-pass membrane protein</topology>
    </subcellularLocation>
</comment>
<feature type="transmembrane region" description="Helical" evidence="9">
    <location>
        <begin position="115"/>
        <end position="143"/>
    </location>
</feature>
<dbReference type="GO" id="GO:0015203">
    <property type="term" value="F:polyamine transmembrane transporter activity"/>
    <property type="evidence" value="ECO:0007669"/>
    <property type="project" value="UniProtKB-ARBA"/>
</dbReference>
<dbReference type="InterPro" id="IPR002293">
    <property type="entry name" value="AA/rel_permease1"/>
</dbReference>
<name>A0A7J6R9V1_PEROL</name>
<feature type="transmembrane region" description="Helical" evidence="9">
    <location>
        <begin position="6"/>
        <end position="24"/>
    </location>
</feature>
<keyword evidence="4 9" id="KW-0812">Transmembrane</keyword>
<gene>
    <name evidence="10" type="ORF">FOZ62_030319</name>
</gene>
<feature type="coiled-coil region" evidence="8">
    <location>
        <begin position="328"/>
        <end position="362"/>
    </location>
</feature>
<evidence type="ECO:0000256" key="4">
    <source>
        <dbReference type="ARBA" id="ARBA00022692"/>
    </source>
</evidence>
<evidence type="ECO:0000256" key="6">
    <source>
        <dbReference type="ARBA" id="ARBA00023136"/>
    </source>
</evidence>
<dbReference type="InterPro" id="IPR044566">
    <property type="entry name" value="RMV1-like"/>
</dbReference>
<dbReference type="PANTHER" id="PTHR45826:SF2">
    <property type="entry name" value="AMINO ACID TRANSPORTER"/>
    <property type="match status" value="1"/>
</dbReference>
<evidence type="ECO:0000256" key="8">
    <source>
        <dbReference type="SAM" id="Coils"/>
    </source>
</evidence>
<dbReference type="Pfam" id="PF13520">
    <property type="entry name" value="AA_permease_2"/>
    <property type="match status" value="1"/>
</dbReference>
<dbReference type="EMBL" id="JABANM010023719">
    <property type="protein sequence ID" value="KAF4717424.1"/>
    <property type="molecule type" value="Genomic_DNA"/>
</dbReference>
<keyword evidence="6 9" id="KW-0472">Membrane</keyword>
<evidence type="ECO:0000313" key="10">
    <source>
        <dbReference type="EMBL" id="KAF4717424.1"/>
    </source>
</evidence>
<dbReference type="Gene3D" id="1.20.1740.10">
    <property type="entry name" value="Amino acid/polyamine transporter I"/>
    <property type="match status" value="1"/>
</dbReference>
<protein>
    <submittedName>
        <fullName evidence="10">Uncharacterized protein</fullName>
    </submittedName>
</protein>
<dbReference type="GO" id="GO:0005886">
    <property type="term" value="C:plasma membrane"/>
    <property type="evidence" value="ECO:0007669"/>
    <property type="project" value="UniProtKB-SubCell"/>
</dbReference>
<evidence type="ECO:0000256" key="1">
    <source>
        <dbReference type="ARBA" id="ARBA00004651"/>
    </source>
</evidence>
<evidence type="ECO:0000256" key="9">
    <source>
        <dbReference type="SAM" id="Phobius"/>
    </source>
</evidence>